<feature type="region of interest" description="Disordered" evidence="2">
    <location>
        <begin position="1050"/>
        <end position="1110"/>
    </location>
</feature>
<accession>A0A6A6SE84</accession>
<feature type="compositionally biased region" description="Polar residues" evidence="2">
    <location>
        <begin position="672"/>
        <end position="685"/>
    </location>
</feature>
<feature type="compositionally biased region" description="Basic and acidic residues" evidence="2">
    <location>
        <begin position="218"/>
        <end position="233"/>
    </location>
</feature>
<feature type="region of interest" description="Disordered" evidence="2">
    <location>
        <begin position="150"/>
        <end position="181"/>
    </location>
</feature>
<evidence type="ECO:0000256" key="1">
    <source>
        <dbReference type="SAM" id="Coils"/>
    </source>
</evidence>
<feature type="compositionally biased region" description="Polar residues" evidence="2">
    <location>
        <begin position="1215"/>
        <end position="1224"/>
    </location>
</feature>
<gene>
    <name evidence="3" type="ORF">P280DRAFT_502854</name>
</gene>
<keyword evidence="1" id="KW-0175">Coiled coil</keyword>
<feature type="region of interest" description="Disordered" evidence="2">
    <location>
        <begin position="470"/>
        <end position="521"/>
    </location>
</feature>
<feature type="compositionally biased region" description="Basic and acidic residues" evidence="2">
    <location>
        <begin position="1077"/>
        <end position="1100"/>
    </location>
</feature>
<feature type="coiled-coil region" evidence="1">
    <location>
        <begin position="93"/>
        <end position="127"/>
    </location>
</feature>
<sequence length="1397" mass="159287">MSDSDIPDTIPPFNTPIPKTYRELLDILDDKALTLSVSLLDHERIEQATTCIDILQSNRPHTLNLMAVISDLEALGVKGWVESLIEKRNHNNDDELEMELDMAGRQAEGLEEEVHELKEQIEKDEELLKMRVAEDEKLLMKRIAEDERRLGKKTHASATVGLWRPTNSENQGKQRDRDQDSYTVEMQDIRSRLAQLEVQFMDLHQLVRIKEDTFRVEAHTRLPESPNERRINDDSTQTEESDGGYFKDSHELREPMFQRQSQSESSVFVEVDSLDYWDNDAITNDSTDGARIDSHVIDKSRAEMLHEVEKTLWYQEQRDSEVSHSFARRSLDRKFSPLTAPPVVSSTNTVVPELYIYVPLPANFTIPQHNIPSITFASPSSVFHFPYGANRDQLFAALRKERDAGTLVADIEPFEDLNVIRIRTHDMEWELKNAIRKSMTREKWDKEIGVEWYTEGEGDTYVVHKSDIHFSGGDESEGTKGGGNSTGDWHDRQHLRGGAGSPISSPACCPMHDPPNDIYDSTEVTDDITVEESVSDQTWIEYADILKHEFTAQVSTINRLNEIIKDLEETLEWQDERMAIMHHNTSEWKRMMKKSSEAVSIAKAETEAQRQESAILKMEIMQVQEVMEYNYHIYDSAEERLKALQWYLLAMQERLGLDSIAGIRGGGDHPQYPSSSVTTSEIDTGSNGSNIRATSFHFFPSVSTIVLLDRPVRYLQWPSGTTLEQIYKSLQTRNERGTEENANFHRIREILEIREELGIPLPDTSQGKQVFISLPEIPSDHDTRESAEKTSMWEKSFGPDEYERLFQGGMQYVDVPRNTNETHSSPTNSASSERFEEIGDLVNHINRVESLANISRRLDSTSNVAGVDEWSGNNYTPTERATRDLDQHREKLTLAQEPTDYTSSVVSTYDDESEQSSVPPAPTKVNNESAPRRLHLSQENTTKSAVPQLSSHLHPHPARMPNGQVWNVLYPPPKAGKEPIDELTRSANFDYELWQGRSVSSINNEKDKGRQWEKVKHGKGEGCESWIPWHNLDAGRLVCSFCGLPFAEGPIQTSSQDSLNESGADTPLTMLTRSSPKKGEHHSDEEEGQKSTERTPKRDPNFYPTTFDPYLRGGAATKYEAETWPTNHELYDSHAPFKRPGTPYYYSKDRAKDLNTSHQDHDINVDHYPPPDHSPVSTRFPSEGRNPVPSSPPLLNRIPKQSFSRPGDTAPPNSPTRLLSSAPTQPLKGYSYPSERPHTHGEITGFGRRATAERLYSGYALREKMFVKTMDLNMMRDRKGASTIKIKIPQTSLEQRRWDVGDEYAKRVFKRFMRGRATRENLDKGPVSLSSPKQCEDKEHKASDEIEHVAKCETEVEDTEVCEGPWVPETVAGPSERRRVRREDKVEEYDGMIWGSY</sequence>
<feature type="compositionally biased region" description="Basic and acidic residues" evidence="2">
    <location>
        <begin position="1154"/>
        <end position="1165"/>
    </location>
</feature>
<proteinExistence type="predicted"/>
<feature type="compositionally biased region" description="Polar residues" evidence="2">
    <location>
        <begin position="1051"/>
        <end position="1074"/>
    </location>
</feature>
<name>A0A6A6SE84_9PLEO</name>
<dbReference type="OrthoDB" id="3785861at2759"/>
<reference evidence="3" key="1">
    <citation type="journal article" date="2020" name="Stud. Mycol.">
        <title>101 Dothideomycetes genomes: a test case for predicting lifestyles and emergence of pathogens.</title>
        <authorList>
            <person name="Haridas S."/>
            <person name="Albert R."/>
            <person name="Binder M."/>
            <person name="Bloem J."/>
            <person name="Labutti K."/>
            <person name="Salamov A."/>
            <person name="Andreopoulos B."/>
            <person name="Baker S."/>
            <person name="Barry K."/>
            <person name="Bills G."/>
            <person name="Bluhm B."/>
            <person name="Cannon C."/>
            <person name="Castanera R."/>
            <person name="Culley D."/>
            <person name="Daum C."/>
            <person name="Ezra D."/>
            <person name="Gonzalez J."/>
            <person name="Henrissat B."/>
            <person name="Kuo A."/>
            <person name="Liang C."/>
            <person name="Lipzen A."/>
            <person name="Lutzoni F."/>
            <person name="Magnuson J."/>
            <person name="Mondo S."/>
            <person name="Nolan M."/>
            <person name="Ohm R."/>
            <person name="Pangilinan J."/>
            <person name="Park H.-J."/>
            <person name="Ramirez L."/>
            <person name="Alfaro M."/>
            <person name="Sun H."/>
            <person name="Tritt A."/>
            <person name="Yoshinaga Y."/>
            <person name="Zwiers L.-H."/>
            <person name="Turgeon B."/>
            <person name="Goodwin S."/>
            <person name="Spatafora J."/>
            <person name="Crous P."/>
            <person name="Grigoriev I."/>
        </authorList>
    </citation>
    <scope>NUCLEOTIDE SEQUENCE</scope>
    <source>
        <strain evidence="3">CBS 473.64</strain>
    </source>
</reference>
<keyword evidence="4" id="KW-1185">Reference proteome</keyword>
<feature type="region of interest" description="Disordered" evidence="2">
    <location>
        <begin position="892"/>
        <end position="943"/>
    </location>
</feature>
<feature type="region of interest" description="Disordered" evidence="2">
    <location>
        <begin position="218"/>
        <end position="247"/>
    </location>
</feature>
<dbReference type="EMBL" id="MU006776">
    <property type="protein sequence ID" value="KAF2646225.1"/>
    <property type="molecule type" value="Genomic_DNA"/>
</dbReference>
<evidence type="ECO:0000313" key="4">
    <source>
        <dbReference type="Proteomes" id="UP000799753"/>
    </source>
</evidence>
<dbReference type="Proteomes" id="UP000799753">
    <property type="component" value="Unassembled WGS sequence"/>
</dbReference>
<evidence type="ECO:0000313" key="3">
    <source>
        <dbReference type="EMBL" id="KAF2646225.1"/>
    </source>
</evidence>
<feature type="region of interest" description="Disordered" evidence="2">
    <location>
        <begin position="1322"/>
        <end position="1343"/>
    </location>
</feature>
<feature type="compositionally biased region" description="Basic and acidic residues" evidence="2">
    <location>
        <begin position="1334"/>
        <end position="1343"/>
    </location>
</feature>
<feature type="region of interest" description="Disordered" evidence="2">
    <location>
        <begin position="666"/>
        <end position="685"/>
    </location>
</feature>
<evidence type="ECO:0000256" key="2">
    <source>
        <dbReference type="SAM" id="MobiDB-lite"/>
    </source>
</evidence>
<protein>
    <submittedName>
        <fullName evidence="3">Uncharacterized protein</fullName>
    </submittedName>
</protein>
<organism evidence="3 4">
    <name type="scientific">Massarina eburnea CBS 473.64</name>
    <dbReference type="NCBI Taxonomy" id="1395130"/>
    <lineage>
        <taxon>Eukaryota</taxon>
        <taxon>Fungi</taxon>
        <taxon>Dikarya</taxon>
        <taxon>Ascomycota</taxon>
        <taxon>Pezizomycotina</taxon>
        <taxon>Dothideomycetes</taxon>
        <taxon>Pleosporomycetidae</taxon>
        <taxon>Pleosporales</taxon>
        <taxon>Massarineae</taxon>
        <taxon>Massarinaceae</taxon>
        <taxon>Massarina</taxon>
    </lineage>
</organism>
<feature type="region of interest" description="Disordered" evidence="2">
    <location>
        <begin position="1154"/>
        <end position="1226"/>
    </location>
</feature>